<reference evidence="1" key="1">
    <citation type="journal article" date="2014" name="Front. Microbiol.">
        <title>High frequency of phylogenetically diverse reductive dehalogenase-homologous genes in deep subseafloor sedimentary metagenomes.</title>
        <authorList>
            <person name="Kawai M."/>
            <person name="Futagami T."/>
            <person name="Toyoda A."/>
            <person name="Takaki Y."/>
            <person name="Nishi S."/>
            <person name="Hori S."/>
            <person name="Arai W."/>
            <person name="Tsubouchi T."/>
            <person name="Morono Y."/>
            <person name="Uchiyama I."/>
            <person name="Ito T."/>
            <person name="Fujiyama A."/>
            <person name="Inagaki F."/>
            <person name="Takami H."/>
        </authorList>
    </citation>
    <scope>NUCLEOTIDE SEQUENCE</scope>
    <source>
        <strain evidence="1">Expedition CK06-06</strain>
    </source>
</reference>
<sequence length="57" mass="6419">MVILNNYREIFGNIDTAPYRKAAESFLPDKIKVLFIFESPPFPPPVNPVTGEGRIQA</sequence>
<proteinExistence type="predicted"/>
<gene>
    <name evidence="1" type="ORF">S01H4_04993</name>
</gene>
<dbReference type="EMBL" id="BART01001400">
    <property type="protein sequence ID" value="GAG68195.1"/>
    <property type="molecule type" value="Genomic_DNA"/>
</dbReference>
<evidence type="ECO:0000313" key="1">
    <source>
        <dbReference type="EMBL" id="GAG68195.1"/>
    </source>
</evidence>
<name>X0ZEX8_9ZZZZ</name>
<comment type="caution">
    <text evidence="1">The sequence shown here is derived from an EMBL/GenBank/DDBJ whole genome shotgun (WGS) entry which is preliminary data.</text>
</comment>
<organism evidence="1">
    <name type="scientific">marine sediment metagenome</name>
    <dbReference type="NCBI Taxonomy" id="412755"/>
    <lineage>
        <taxon>unclassified sequences</taxon>
        <taxon>metagenomes</taxon>
        <taxon>ecological metagenomes</taxon>
    </lineage>
</organism>
<feature type="non-terminal residue" evidence="1">
    <location>
        <position position="57"/>
    </location>
</feature>
<accession>X0ZEX8</accession>
<dbReference type="AlphaFoldDB" id="X0ZEX8"/>
<protein>
    <submittedName>
        <fullName evidence="1">Uncharacterized protein</fullName>
    </submittedName>
</protein>